<organism evidence="3 4">
    <name type="scientific">Pseudoalteromonas marina</name>
    <dbReference type="NCBI Taxonomy" id="267375"/>
    <lineage>
        <taxon>Bacteria</taxon>
        <taxon>Pseudomonadati</taxon>
        <taxon>Pseudomonadota</taxon>
        <taxon>Gammaproteobacteria</taxon>
        <taxon>Alteromonadales</taxon>
        <taxon>Pseudoalteromonadaceae</taxon>
        <taxon>Pseudoalteromonas</taxon>
    </lineage>
</organism>
<keyword evidence="1" id="KW-0472">Membrane</keyword>
<dbReference type="RefSeq" id="WP_305471591.1">
    <property type="nucleotide sequence ID" value="NZ_JAUYVT010000004.1"/>
</dbReference>
<evidence type="ECO:0000313" key="3">
    <source>
        <dbReference type="EMBL" id="MDP2564310.1"/>
    </source>
</evidence>
<protein>
    <submittedName>
        <fullName evidence="3">S26 family signal peptidase</fullName>
    </submittedName>
</protein>
<keyword evidence="4" id="KW-1185">Reference proteome</keyword>
<evidence type="ECO:0000313" key="4">
    <source>
        <dbReference type="Proteomes" id="UP001177212"/>
    </source>
</evidence>
<feature type="domain" description="Peptidase S26" evidence="2">
    <location>
        <begin position="19"/>
        <end position="181"/>
    </location>
</feature>
<feature type="transmembrane region" description="Helical" evidence="1">
    <location>
        <begin position="20"/>
        <end position="43"/>
    </location>
</feature>
<dbReference type="InterPro" id="IPR019533">
    <property type="entry name" value="Peptidase_S26"/>
</dbReference>
<name>A0ABT9FBZ5_9GAMM</name>
<dbReference type="InterPro" id="IPR036286">
    <property type="entry name" value="LexA/Signal_pep-like_sf"/>
</dbReference>
<keyword evidence="1" id="KW-0812">Transmembrane</keyword>
<dbReference type="Proteomes" id="UP001177212">
    <property type="component" value="Unassembled WGS sequence"/>
</dbReference>
<sequence length="183" mass="20349">MSKLSGLFDLSKIKDSKFGVAILIFLLAGLALFFSPFKVGYVYTPSVPMGFYVMNEFDKTPERGGIYCFIDNLPESLPDSLPMVDGSRICKYALGMPGDLIEKKDLHVVLTRKNSKRYPFTGISVSTYPYVEGLGGVTIPSELEQGVIPEGYVYFGSDYEGGWDSRYFGLVHFKEILGKAQSF</sequence>
<proteinExistence type="predicted"/>
<gene>
    <name evidence="3" type="ORF">Q8W34_06670</name>
</gene>
<dbReference type="SUPFAM" id="SSF51306">
    <property type="entry name" value="LexA/Signal peptidase"/>
    <property type="match status" value="1"/>
</dbReference>
<dbReference type="Gene3D" id="2.10.109.10">
    <property type="entry name" value="Umud Fragment, subunit A"/>
    <property type="match status" value="1"/>
</dbReference>
<reference evidence="3" key="1">
    <citation type="submission" date="2023-07" db="EMBL/GenBank/DDBJ databases">
        <title>Genome content predicts the carbon catabolic preferences of heterotrophic bacteria.</title>
        <authorList>
            <person name="Gralka M."/>
        </authorList>
    </citation>
    <scope>NUCLEOTIDE SEQUENCE</scope>
    <source>
        <strain evidence="3">4G09</strain>
    </source>
</reference>
<comment type="caution">
    <text evidence="3">The sequence shown here is derived from an EMBL/GenBank/DDBJ whole genome shotgun (WGS) entry which is preliminary data.</text>
</comment>
<dbReference type="Pfam" id="PF10502">
    <property type="entry name" value="Peptidase_S26"/>
    <property type="match status" value="1"/>
</dbReference>
<evidence type="ECO:0000256" key="1">
    <source>
        <dbReference type="SAM" id="Phobius"/>
    </source>
</evidence>
<dbReference type="EMBL" id="JAUYVT010000004">
    <property type="protein sequence ID" value="MDP2564310.1"/>
    <property type="molecule type" value="Genomic_DNA"/>
</dbReference>
<evidence type="ECO:0000259" key="2">
    <source>
        <dbReference type="Pfam" id="PF10502"/>
    </source>
</evidence>
<accession>A0ABT9FBZ5</accession>
<keyword evidence="1" id="KW-1133">Transmembrane helix</keyword>